<protein>
    <submittedName>
        <fullName evidence="1">Lambda repressor-like predicted transcriptional regulator</fullName>
    </submittedName>
</protein>
<proteinExistence type="predicted"/>
<dbReference type="AlphaFoldDB" id="A0A7W7D823"/>
<dbReference type="SUPFAM" id="SSF56024">
    <property type="entry name" value="Phospholipase D/nuclease"/>
    <property type="match status" value="1"/>
</dbReference>
<dbReference type="InterPro" id="IPR001387">
    <property type="entry name" value="Cro/C1-type_HTH"/>
</dbReference>
<dbReference type="CDD" id="cd00093">
    <property type="entry name" value="HTH_XRE"/>
    <property type="match status" value="1"/>
</dbReference>
<dbReference type="Gene3D" id="1.10.260.40">
    <property type="entry name" value="lambda repressor-like DNA-binding domains"/>
    <property type="match status" value="1"/>
</dbReference>
<comment type="caution">
    <text evidence="1">The sequence shown here is derived from an EMBL/GenBank/DDBJ whole genome shotgun (WGS) entry which is preliminary data.</text>
</comment>
<gene>
    <name evidence="1" type="ORF">BJ982_002200</name>
</gene>
<keyword evidence="2" id="KW-1185">Reference proteome</keyword>
<name>A0A7W7D823_9ACTN</name>
<reference evidence="1 2" key="1">
    <citation type="submission" date="2020-08" db="EMBL/GenBank/DDBJ databases">
        <title>Sequencing the genomes of 1000 actinobacteria strains.</title>
        <authorList>
            <person name="Klenk H.-P."/>
        </authorList>
    </citation>
    <scope>NUCLEOTIDE SEQUENCE [LARGE SCALE GENOMIC DNA]</scope>
    <source>
        <strain evidence="1 2">DSM 45784</strain>
    </source>
</reference>
<dbReference type="GO" id="GO:0003677">
    <property type="term" value="F:DNA binding"/>
    <property type="evidence" value="ECO:0007669"/>
    <property type="project" value="InterPro"/>
</dbReference>
<dbReference type="RefSeq" id="WP_184879096.1">
    <property type="nucleotide sequence ID" value="NZ_BOOV01000050.1"/>
</dbReference>
<evidence type="ECO:0000313" key="2">
    <source>
        <dbReference type="Proteomes" id="UP000542210"/>
    </source>
</evidence>
<dbReference type="EMBL" id="JACHND010000001">
    <property type="protein sequence ID" value="MBB4700656.1"/>
    <property type="molecule type" value="Genomic_DNA"/>
</dbReference>
<dbReference type="SUPFAM" id="SSF47413">
    <property type="entry name" value="lambda repressor-like DNA-binding domains"/>
    <property type="match status" value="1"/>
</dbReference>
<dbReference type="InterPro" id="IPR010982">
    <property type="entry name" value="Lambda_DNA-bd_dom_sf"/>
</dbReference>
<dbReference type="Proteomes" id="UP000542210">
    <property type="component" value="Unassembled WGS sequence"/>
</dbReference>
<sequence length="246" mass="27214">MGNERLRAALLERGVSIGDLAVATSVDPKTVERWITQARRPYRKHRYVIATFLQVDEAYLWPDALTPEQVTAAGESEIVHIYPHRWAVPRDIWGRLFAEAQREIGILVYSGMFLADDPGMVKLLGDKADSGVRVRILLGDPHSPQVAQRGADEGIGGAMAAKTRNALVLYRPIRDIAGVEIRLHGTILYNSIYRADDQVLVNPHVYGQPAANAPVLHLKKVIGGDMVATYAASFERVWEQATPVES</sequence>
<evidence type="ECO:0000313" key="1">
    <source>
        <dbReference type="EMBL" id="MBB4700656.1"/>
    </source>
</evidence>
<organism evidence="1 2">
    <name type="scientific">Sphaerisporangium siamense</name>
    <dbReference type="NCBI Taxonomy" id="795645"/>
    <lineage>
        <taxon>Bacteria</taxon>
        <taxon>Bacillati</taxon>
        <taxon>Actinomycetota</taxon>
        <taxon>Actinomycetes</taxon>
        <taxon>Streptosporangiales</taxon>
        <taxon>Streptosporangiaceae</taxon>
        <taxon>Sphaerisporangium</taxon>
    </lineage>
</organism>
<accession>A0A7W7D823</accession>